<keyword evidence="7" id="KW-1185">Reference proteome</keyword>
<dbReference type="Pfam" id="PF04479">
    <property type="entry name" value="RTA1"/>
    <property type="match status" value="1"/>
</dbReference>
<evidence type="ECO:0000313" key="7">
    <source>
        <dbReference type="Proteomes" id="UP000253551"/>
    </source>
</evidence>
<feature type="transmembrane region" description="Helical" evidence="5">
    <location>
        <begin position="235"/>
        <end position="253"/>
    </location>
</feature>
<evidence type="ECO:0000256" key="5">
    <source>
        <dbReference type="SAM" id="Phobius"/>
    </source>
</evidence>
<feature type="transmembrane region" description="Helical" evidence="5">
    <location>
        <begin position="156"/>
        <end position="178"/>
    </location>
</feature>
<dbReference type="EMBL" id="PJQM01002883">
    <property type="protein sequence ID" value="RCH92163.1"/>
    <property type="molecule type" value="Genomic_DNA"/>
</dbReference>
<dbReference type="AlphaFoldDB" id="A0A367JQE0"/>
<evidence type="ECO:0000256" key="3">
    <source>
        <dbReference type="ARBA" id="ARBA00022989"/>
    </source>
</evidence>
<protein>
    <submittedName>
        <fullName evidence="6">Uncharacterized protein</fullName>
    </submittedName>
</protein>
<dbReference type="InterPro" id="IPR007568">
    <property type="entry name" value="RTA1"/>
</dbReference>
<gene>
    <name evidence="6" type="ORF">CU098_009911</name>
</gene>
<comment type="caution">
    <text evidence="6">The sequence shown here is derived from an EMBL/GenBank/DDBJ whole genome shotgun (WGS) entry which is preliminary data.</text>
</comment>
<evidence type="ECO:0000256" key="2">
    <source>
        <dbReference type="ARBA" id="ARBA00022692"/>
    </source>
</evidence>
<organism evidence="6 7">
    <name type="scientific">Rhizopus stolonifer</name>
    <name type="common">Rhizopus nigricans</name>
    <dbReference type="NCBI Taxonomy" id="4846"/>
    <lineage>
        <taxon>Eukaryota</taxon>
        <taxon>Fungi</taxon>
        <taxon>Fungi incertae sedis</taxon>
        <taxon>Mucoromycota</taxon>
        <taxon>Mucoromycotina</taxon>
        <taxon>Mucoromycetes</taxon>
        <taxon>Mucorales</taxon>
        <taxon>Mucorineae</taxon>
        <taxon>Rhizopodaceae</taxon>
        <taxon>Rhizopus</taxon>
    </lineage>
</organism>
<evidence type="ECO:0000256" key="1">
    <source>
        <dbReference type="ARBA" id="ARBA00004141"/>
    </source>
</evidence>
<feature type="transmembrane region" description="Helical" evidence="5">
    <location>
        <begin position="74"/>
        <end position="98"/>
    </location>
</feature>
<dbReference type="PANTHER" id="PTHR31465:SF1">
    <property type="entry name" value="PROTEIN RTA1-RELATED"/>
    <property type="match status" value="1"/>
</dbReference>
<feature type="transmembrane region" description="Helical" evidence="5">
    <location>
        <begin position="48"/>
        <end position="68"/>
    </location>
</feature>
<feature type="transmembrane region" description="Helical" evidence="5">
    <location>
        <begin position="20"/>
        <end position="41"/>
    </location>
</feature>
<feature type="transmembrane region" description="Helical" evidence="5">
    <location>
        <begin position="119"/>
        <end position="136"/>
    </location>
</feature>
<accession>A0A367JQE0</accession>
<reference evidence="6 7" key="1">
    <citation type="journal article" date="2018" name="G3 (Bethesda)">
        <title>Phylogenetic and Phylogenomic Definition of Rhizopus Species.</title>
        <authorList>
            <person name="Gryganskyi A.P."/>
            <person name="Golan J."/>
            <person name="Dolatabadi S."/>
            <person name="Mondo S."/>
            <person name="Robb S."/>
            <person name="Idnurm A."/>
            <person name="Muszewska A."/>
            <person name="Steczkiewicz K."/>
            <person name="Masonjones S."/>
            <person name="Liao H.L."/>
            <person name="Gajdeczka M.T."/>
            <person name="Anike F."/>
            <person name="Vuek A."/>
            <person name="Anishchenko I.M."/>
            <person name="Voigt K."/>
            <person name="de Hoog G.S."/>
            <person name="Smith M.E."/>
            <person name="Heitman J."/>
            <person name="Vilgalys R."/>
            <person name="Stajich J.E."/>
        </authorList>
    </citation>
    <scope>NUCLEOTIDE SEQUENCE [LARGE SCALE GENOMIC DNA]</scope>
    <source>
        <strain evidence="6 7">LSU 92-RS-03</strain>
    </source>
</reference>
<keyword evidence="3 5" id="KW-1133">Transmembrane helix</keyword>
<proteinExistence type="predicted"/>
<evidence type="ECO:0000313" key="6">
    <source>
        <dbReference type="EMBL" id="RCH92163.1"/>
    </source>
</evidence>
<keyword evidence="2 5" id="KW-0812">Transmembrane</keyword>
<feature type="transmembrane region" description="Helical" evidence="5">
    <location>
        <begin position="198"/>
        <end position="215"/>
    </location>
</feature>
<keyword evidence="4 5" id="KW-0472">Membrane</keyword>
<dbReference type="OrthoDB" id="3358017at2759"/>
<dbReference type="STRING" id="4846.A0A367JQE0"/>
<sequence length="299" mass="33326">MDQNTIDAERFFGYVPSKPLAIVGAIVYGVIAVLIFARLYLSKSRKFLYILPGTAIAELIGYAIRVVTTSQVSLGSYVGMTFFLLLSPNALALVNYKATGEIIRLSNVEANHFFLKPKFVTWFFFWSDFLAFFLQASGGGLQAQSDPGMFKIGQAVALVGLGAQLVFFASFGVITYHVHHNPKYGYHVDGVTNPKEKLCRVLYVTLVLLYIRSIYRVAEYAGGRDGVVATTEWAFYIFDGLAIALSFVFYFLFNIGAYLPKNGSIETSSATRLQNSFDMQNIEKGQNGREDARMYQTNK</sequence>
<comment type="subcellular location">
    <subcellularLocation>
        <location evidence="1">Membrane</location>
        <topology evidence="1">Multi-pass membrane protein</topology>
    </subcellularLocation>
</comment>
<evidence type="ECO:0000256" key="4">
    <source>
        <dbReference type="ARBA" id="ARBA00023136"/>
    </source>
</evidence>
<dbReference type="Proteomes" id="UP000253551">
    <property type="component" value="Unassembled WGS sequence"/>
</dbReference>
<dbReference type="GO" id="GO:0016020">
    <property type="term" value="C:membrane"/>
    <property type="evidence" value="ECO:0007669"/>
    <property type="project" value="UniProtKB-SubCell"/>
</dbReference>
<dbReference type="PANTHER" id="PTHR31465">
    <property type="entry name" value="PROTEIN RTA1-RELATED"/>
    <property type="match status" value="1"/>
</dbReference>
<name>A0A367JQE0_RHIST</name>